<evidence type="ECO:0000256" key="5">
    <source>
        <dbReference type="ARBA" id="ARBA00023159"/>
    </source>
</evidence>
<evidence type="ECO:0000256" key="4">
    <source>
        <dbReference type="ARBA" id="ARBA00023125"/>
    </source>
</evidence>
<dbReference type="PANTHER" id="PTHR10373">
    <property type="entry name" value="TRANSCRIPTION FACTOR 7 FAMILY MEMBER"/>
    <property type="match status" value="1"/>
</dbReference>
<keyword evidence="5" id="KW-0010">Activator</keyword>
<organism evidence="10 11">
    <name type="scientific">Saguinus oedipus</name>
    <name type="common">Cotton-top tamarin</name>
    <name type="synonym">Oedipomidas oedipus</name>
    <dbReference type="NCBI Taxonomy" id="9490"/>
    <lineage>
        <taxon>Eukaryota</taxon>
        <taxon>Metazoa</taxon>
        <taxon>Chordata</taxon>
        <taxon>Craniata</taxon>
        <taxon>Vertebrata</taxon>
        <taxon>Euteleostomi</taxon>
        <taxon>Mammalia</taxon>
        <taxon>Eutheria</taxon>
        <taxon>Euarchontoglires</taxon>
        <taxon>Primates</taxon>
        <taxon>Haplorrhini</taxon>
        <taxon>Platyrrhini</taxon>
        <taxon>Cebidae</taxon>
        <taxon>Callitrichinae</taxon>
        <taxon>Saguinus</taxon>
    </lineage>
</organism>
<dbReference type="InterPro" id="IPR013558">
    <property type="entry name" value="CTNNB1-bd_N"/>
</dbReference>
<evidence type="ECO:0000259" key="9">
    <source>
        <dbReference type="Pfam" id="PF08347"/>
    </source>
</evidence>
<dbReference type="Proteomes" id="UP001266305">
    <property type="component" value="Unassembled WGS sequence"/>
</dbReference>
<evidence type="ECO:0000313" key="11">
    <source>
        <dbReference type="Proteomes" id="UP001266305"/>
    </source>
</evidence>
<feature type="region of interest" description="Disordered" evidence="8">
    <location>
        <begin position="76"/>
        <end position="129"/>
    </location>
</feature>
<keyword evidence="11" id="KW-1185">Reference proteome</keyword>
<name>A0ABQ9U827_SAGOE</name>
<sequence>MCSRHLVVMPAGGYDHFSSPPASFSAVSTAVISQGLSRGLNGMLPGKYLALTCSNKVPVVQHPHHMHPLTPLITYSNDHFSPGSPPTHLSPEIDPKTGAQAGPGDSLTHLSLEAGIPRPPHPSELSPYYPLSPGAVGQIPHPLGWLVPQ</sequence>
<proteinExistence type="predicted"/>
<evidence type="ECO:0000313" key="10">
    <source>
        <dbReference type="EMBL" id="KAK2092768.1"/>
    </source>
</evidence>
<comment type="caution">
    <text evidence="10">The sequence shown here is derived from an EMBL/GenBank/DDBJ whole genome shotgun (WGS) entry which is preliminary data.</text>
</comment>
<evidence type="ECO:0000256" key="2">
    <source>
        <dbReference type="ARBA" id="ARBA00022491"/>
    </source>
</evidence>
<evidence type="ECO:0000256" key="3">
    <source>
        <dbReference type="ARBA" id="ARBA00023015"/>
    </source>
</evidence>
<evidence type="ECO:0000256" key="6">
    <source>
        <dbReference type="ARBA" id="ARBA00023163"/>
    </source>
</evidence>
<keyword evidence="7" id="KW-0539">Nucleus</keyword>
<keyword evidence="4" id="KW-0238">DNA-binding</keyword>
<gene>
    <name evidence="10" type="primary">TCF7L1_2</name>
    <name evidence="10" type="ORF">P7K49_029297</name>
</gene>
<dbReference type="EMBL" id="JASSZA010000015">
    <property type="protein sequence ID" value="KAK2092768.1"/>
    <property type="molecule type" value="Genomic_DNA"/>
</dbReference>
<reference evidence="10 11" key="1">
    <citation type="submission" date="2023-05" db="EMBL/GenBank/DDBJ databases">
        <title>B98-5 Cell Line De Novo Hybrid Assembly: An Optical Mapping Approach.</title>
        <authorList>
            <person name="Kananen K."/>
            <person name="Auerbach J.A."/>
            <person name="Kautto E."/>
            <person name="Blachly J.S."/>
        </authorList>
    </citation>
    <scope>NUCLEOTIDE SEQUENCE [LARGE SCALE GENOMIC DNA]</scope>
    <source>
        <strain evidence="10">B95-8</strain>
        <tissue evidence="10">Cell line</tissue>
    </source>
</reference>
<evidence type="ECO:0000256" key="1">
    <source>
        <dbReference type="ARBA" id="ARBA00004123"/>
    </source>
</evidence>
<keyword evidence="2" id="KW-0678">Repressor</keyword>
<feature type="domain" description="CTNNB1 binding N-teminal" evidence="9">
    <location>
        <begin position="52"/>
        <end position="145"/>
    </location>
</feature>
<keyword evidence="3" id="KW-0805">Transcription regulation</keyword>
<comment type="subcellular location">
    <subcellularLocation>
        <location evidence="1">Nucleus</location>
    </subcellularLocation>
</comment>
<evidence type="ECO:0000256" key="8">
    <source>
        <dbReference type="SAM" id="MobiDB-lite"/>
    </source>
</evidence>
<dbReference type="Pfam" id="PF08347">
    <property type="entry name" value="CTNNB1_binding"/>
    <property type="match status" value="1"/>
</dbReference>
<dbReference type="InterPro" id="IPR024940">
    <property type="entry name" value="TCF/LEF"/>
</dbReference>
<evidence type="ECO:0000256" key="7">
    <source>
        <dbReference type="ARBA" id="ARBA00023242"/>
    </source>
</evidence>
<protein>
    <submittedName>
        <fullName evidence="10">Transcription factor 7-like 1</fullName>
    </submittedName>
</protein>
<accession>A0ABQ9U827</accession>
<dbReference type="PANTHER" id="PTHR10373:SF25">
    <property type="entry name" value="TRANSCRIPTION FACTOR 7-LIKE 1"/>
    <property type="match status" value="1"/>
</dbReference>
<keyword evidence="6" id="KW-0804">Transcription</keyword>